<dbReference type="AlphaFoldDB" id="A0A8B8C2M8"/>
<feature type="transmembrane region" description="Helical" evidence="1">
    <location>
        <begin position="18"/>
        <end position="38"/>
    </location>
</feature>
<evidence type="ECO:0000313" key="3">
    <source>
        <dbReference type="RefSeq" id="XP_022309344.1"/>
    </source>
</evidence>
<keyword evidence="1" id="KW-0812">Transmembrane</keyword>
<keyword evidence="1" id="KW-0472">Membrane</keyword>
<proteinExistence type="predicted"/>
<organism evidence="2 3">
    <name type="scientific">Crassostrea virginica</name>
    <name type="common">Eastern oyster</name>
    <dbReference type="NCBI Taxonomy" id="6565"/>
    <lineage>
        <taxon>Eukaryota</taxon>
        <taxon>Metazoa</taxon>
        <taxon>Spiralia</taxon>
        <taxon>Lophotrochozoa</taxon>
        <taxon>Mollusca</taxon>
        <taxon>Bivalvia</taxon>
        <taxon>Autobranchia</taxon>
        <taxon>Pteriomorphia</taxon>
        <taxon>Ostreida</taxon>
        <taxon>Ostreoidea</taxon>
        <taxon>Ostreidae</taxon>
        <taxon>Crassostrea</taxon>
    </lineage>
</organism>
<keyword evidence="1" id="KW-1133">Transmembrane helix</keyword>
<dbReference type="Pfam" id="PF08592">
    <property type="entry name" value="Anthrone_oxy"/>
    <property type="match status" value="1"/>
</dbReference>
<gene>
    <name evidence="3" type="primary">LOC111115060</name>
</gene>
<dbReference type="InterPro" id="IPR013901">
    <property type="entry name" value="Anthrone_oxy"/>
</dbReference>
<keyword evidence="2" id="KW-1185">Reference proteome</keyword>
<feature type="transmembrane region" description="Helical" evidence="1">
    <location>
        <begin position="145"/>
        <end position="164"/>
    </location>
</feature>
<dbReference type="Proteomes" id="UP000694844">
    <property type="component" value="Chromosome 9"/>
</dbReference>
<evidence type="ECO:0000256" key="1">
    <source>
        <dbReference type="SAM" id="Phobius"/>
    </source>
</evidence>
<dbReference type="PANTHER" id="PTHR36535:SF1">
    <property type="entry name" value="DUF1772 DOMAIN-CONTAINING PROTEIN"/>
    <property type="match status" value="1"/>
</dbReference>
<evidence type="ECO:0000313" key="2">
    <source>
        <dbReference type="Proteomes" id="UP000694844"/>
    </source>
</evidence>
<dbReference type="GeneID" id="111115060"/>
<name>A0A8B8C2M8_CRAVI</name>
<dbReference type="RefSeq" id="XP_022309344.1">
    <property type="nucleotide sequence ID" value="XM_022453636.1"/>
</dbReference>
<sequence length="166" mass="18773">MDILKDISKIGISPVETLQFFTCMLAGIYTGFNLYAVLFEAPSRASLPLHSHWEQWATSFREASKVMPKLSLCMGLSSAAVFYLSPASDKLRLLWLAPIAASIFDFGYTSIFMLPEIKILLENDVITKKGQHWVREATDRWLRRHYPRLVVVAAAFVVVLYATVKS</sequence>
<reference evidence="3" key="1">
    <citation type="submission" date="2025-08" db="UniProtKB">
        <authorList>
            <consortium name="RefSeq"/>
        </authorList>
    </citation>
    <scope>IDENTIFICATION</scope>
    <source>
        <tissue evidence="3">Whole sample</tissue>
    </source>
</reference>
<dbReference type="PANTHER" id="PTHR36535">
    <property type="entry name" value="YALI0E30327P"/>
    <property type="match status" value="1"/>
</dbReference>
<dbReference type="KEGG" id="cvn:111115060"/>
<accession>A0A8B8C2M8</accession>
<protein>
    <submittedName>
        <fullName evidence="3">Uncharacterized protein LOC111115060</fullName>
    </submittedName>
</protein>
<dbReference type="OrthoDB" id="5954308at2759"/>